<accession>A0A917WSX6</accession>
<dbReference type="AlphaFoldDB" id="A0A917WSX6"/>
<evidence type="ECO:0000256" key="1">
    <source>
        <dbReference type="SAM" id="Phobius"/>
    </source>
</evidence>
<name>A0A917WSX6_9BACI</name>
<sequence length="96" mass="10753">MTKQQKIMWSVGNIILGIISFPVYLFSVFQAWANQGGIALFGIGSIVLMLIIFIVFNLFVIKQDKVKYWGLSVLLFLGSATITILTHGILQNTIFE</sequence>
<dbReference type="Proteomes" id="UP000618460">
    <property type="component" value="Unassembled WGS sequence"/>
</dbReference>
<proteinExistence type="predicted"/>
<feature type="transmembrane region" description="Helical" evidence="1">
    <location>
        <begin position="7"/>
        <end position="32"/>
    </location>
</feature>
<keyword evidence="1" id="KW-0472">Membrane</keyword>
<feature type="transmembrane region" description="Helical" evidence="1">
    <location>
        <begin position="68"/>
        <end position="90"/>
    </location>
</feature>
<keyword evidence="1" id="KW-0812">Transmembrane</keyword>
<dbReference type="OrthoDB" id="9928309at2"/>
<dbReference type="RefSeq" id="WP_117153492.1">
    <property type="nucleotide sequence ID" value="NZ_BMLG01000002.1"/>
</dbReference>
<reference evidence="2" key="2">
    <citation type="submission" date="2020-09" db="EMBL/GenBank/DDBJ databases">
        <authorList>
            <person name="Sun Q."/>
            <person name="Zhou Y."/>
        </authorList>
    </citation>
    <scope>NUCLEOTIDE SEQUENCE</scope>
    <source>
        <strain evidence="2">CGMCC 1.6333</strain>
    </source>
</reference>
<feature type="transmembrane region" description="Helical" evidence="1">
    <location>
        <begin position="38"/>
        <end position="61"/>
    </location>
</feature>
<gene>
    <name evidence="2" type="ORF">GCM10011351_09710</name>
</gene>
<comment type="caution">
    <text evidence="2">The sequence shown here is derived from an EMBL/GenBank/DDBJ whole genome shotgun (WGS) entry which is preliminary data.</text>
</comment>
<evidence type="ECO:0000313" key="2">
    <source>
        <dbReference type="EMBL" id="GGM26139.1"/>
    </source>
</evidence>
<protein>
    <submittedName>
        <fullName evidence="2">Uncharacterized protein</fullName>
    </submittedName>
</protein>
<dbReference type="EMBL" id="BMLG01000002">
    <property type="protein sequence ID" value="GGM26139.1"/>
    <property type="molecule type" value="Genomic_DNA"/>
</dbReference>
<organism evidence="2 3">
    <name type="scientific">Paraliobacillus quinghaiensis</name>
    <dbReference type="NCBI Taxonomy" id="470815"/>
    <lineage>
        <taxon>Bacteria</taxon>
        <taxon>Bacillati</taxon>
        <taxon>Bacillota</taxon>
        <taxon>Bacilli</taxon>
        <taxon>Bacillales</taxon>
        <taxon>Bacillaceae</taxon>
        <taxon>Paraliobacillus</taxon>
    </lineage>
</organism>
<reference evidence="2" key="1">
    <citation type="journal article" date="2014" name="Int. J. Syst. Evol. Microbiol.">
        <title>Complete genome sequence of Corynebacterium casei LMG S-19264T (=DSM 44701T), isolated from a smear-ripened cheese.</title>
        <authorList>
            <consortium name="US DOE Joint Genome Institute (JGI-PGF)"/>
            <person name="Walter F."/>
            <person name="Albersmeier A."/>
            <person name="Kalinowski J."/>
            <person name="Ruckert C."/>
        </authorList>
    </citation>
    <scope>NUCLEOTIDE SEQUENCE</scope>
    <source>
        <strain evidence="2">CGMCC 1.6333</strain>
    </source>
</reference>
<keyword evidence="3" id="KW-1185">Reference proteome</keyword>
<evidence type="ECO:0000313" key="3">
    <source>
        <dbReference type="Proteomes" id="UP000618460"/>
    </source>
</evidence>
<keyword evidence="1" id="KW-1133">Transmembrane helix</keyword>